<evidence type="ECO:0000313" key="4">
    <source>
        <dbReference type="Proteomes" id="UP000294614"/>
    </source>
</evidence>
<protein>
    <submittedName>
        <fullName evidence="3">Transcriptional regulator with XRE-family HTH domain</fullName>
    </submittedName>
</protein>
<reference evidence="3 4" key="1">
    <citation type="submission" date="2019-03" db="EMBL/GenBank/DDBJ databases">
        <title>Genomic Encyclopedia of Type Strains, Phase IV (KMG-IV): sequencing the most valuable type-strain genomes for metagenomic binning, comparative biology and taxonomic classification.</title>
        <authorList>
            <person name="Goeker M."/>
        </authorList>
    </citation>
    <scope>NUCLEOTIDE SEQUENCE [LARGE SCALE GENOMIC DNA]</scope>
    <source>
        <strain evidence="3 4">DSM 24984</strain>
    </source>
</reference>
<dbReference type="CDD" id="cd00093">
    <property type="entry name" value="HTH_XRE"/>
    <property type="match status" value="1"/>
</dbReference>
<dbReference type="Proteomes" id="UP000294614">
    <property type="component" value="Unassembled WGS sequence"/>
</dbReference>
<dbReference type="InterPro" id="IPR001387">
    <property type="entry name" value="Cro/C1-type_HTH"/>
</dbReference>
<gene>
    <name evidence="3" type="ORF">C8D98_2719</name>
</gene>
<dbReference type="OrthoDB" id="9813946at2"/>
<feature type="domain" description="HTH cro/C1-type" evidence="2">
    <location>
        <begin position="7"/>
        <end position="60"/>
    </location>
</feature>
<organism evidence="3 4">
    <name type="scientific">Seleniivibrio woodruffii</name>
    <dbReference type="NCBI Taxonomy" id="1078050"/>
    <lineage>
        <taxon>Bacteria</taxon>
        <taxon>Pseudomonadati</taxon>
        <taxon>Deferribacterota</taxon>
        <taxon>Deferribacteres</taxon>
        <taxon>Deferribacterales</taxon>
        <taxon>Geovibrionaceae</taxon>
        <taxon>Seleniivibrio</taxon>
    </lineage>
</organism>
<evidence type="ECO:0000313" key="3">
    <source>
        <dbReference type="EMBL" id="TCK58204.1"/>
    </source>
</evidence>
<dbReference type="Pfam" id="PF01381">
    <property type="entry name" value="HTH_3"/>
    <property type="match status" value="1"/>
</dbReference>
<dbReference type="SMART" id="SM00530">
    <property type="entry name" value="HTH_XRE"/>
    <property type="match status" value="1"/>
</dbReference>
<dbReference type="PANTHER" id="PTHR46558:SF11">
    <property type="entry name" value="HTH-TYPE TRANSCRIPTIONAL REGULATOR XRE"/>
    <property type="match status" value="1"/>
</dbReference>
<evidence type="ECO:0000256" key="1">
    <source>
        <dbReference type="ARBA" id="ARBA00023125"/>
    </source>
</evidence>
<keyword evidence="1" id="KW-0238">DNA-binding</keyword>
<dbReference type="Gene3D" id="1.10.260.40">
    <property type="entry name" value="lambda repressor-like DNA-binding domains"/>
    <property type="match status" value="1"/>
</dbReference>
<sequence>MNIGDRIKELRKELKINQKELGNLLNVTQQVISHYECSGSIDASKLSTISKRYNIDIRYFYEERPLSDFKTAVLRPNSTQGPDIPAGWHELLDDVSSLEQDKIRFIETVVRALLKEFSS</sequence>
<name>A0A4R1K2F5_9BACT</name>
<accession>A0A4R1K2F5</accession>
<keyword evidence="4" id="KW-1185">Reference proteome</keyword>
<evidence type="ECO:0000259" key="2">
    <source>
        <dbReference type="PROSITE" id="PS50943"/>
    </source>
</evidence>
<dbReference type="RefSeq" id="WP_132874683.1">
    <property type="nucleotide sequence ID" value="NZ_SMGG01000008.1"/>
</dbReference>
<dbReference type="PANTHER" id="PTHR46558">
    <property type="entry name" value="TRACRIPTIONAL REGULATORY PROTEIN-RELATED-RELATED"/>
    <property type="match status" value="1"/>
</dbReference>
<dbReference type="PROSITE" id="PS50943">
    <property type="entry name" value="HTH_CROC1"/>
    <property type="match status" value="1"/>
</dbReference>
<dbReference type="GO" id="GO:0003677">
    <property type="term" value="F:DNA binding"/>
    <property type="evidence" value="ECO:0007669"/>
    <property type="project" value="UniProtKB-KW"/>
</dbReference>
<dbReference type="EMBL" id="SMGG01000008">
    <property type="protein sequence ID" value="TCK58204.1"/>
    <property type="molecule type" value="Genomic_DNA"/>
</dbReference>
<dbReference type="SUPFAM" id="SSF47413">
    <property type="entry name" value="lambda repressor-like DNA-binding domains"/>
    <property type="match status" value="1"/>
</dbReference>
<comment type="caution">
    <text evidence="3">The sequence shown here is derived from an EMBL/GenBank/DDBJ whole genome shotgun (WGS) entry which is preliminary data.</text>
</comment>
<dbReference type="InterPro" id="IPR010982">
    <property type="entry name" value="Lambda_DNA-bd_dom_sf"/>
</dbReference>
<dbReference type="AlphaFoldDB" id="A0A4R1K2F5"/>
<proteinExistence type="predicted"/>